<feature type="chain" id="PRO_5032271178" evidence="1">
    <location>
        <begin position="22"/>
        <end position="192"/>
    </location>
</feature>
<evidence type="ECO:0000259" key="2">
    <source>
        <dbReference type="Pfam" id="PF03886"/>
    </source>
</evidence>
<dbReference type="RefSeq" id="WP_182809566.1">
    <property type="nucleotide sequence ID" value="NZ_JACJFM010000019.1"/>
</dbReference>
<dbReference type="PROSITE" id="PS51257">
    <property type="entry name" value="PROKAR_LIPOPROTEIN"/>
    <property type="match status" value="1"/>
</dbReference>
<sequence length="192" mass="21657">MSHLISRCFAGIVVLLLTACATEPMPETHYYLLESNPSTVAKSDIRAVIGVSEVTAATYINNSGIAIRTGDNRIKLANYHLWAEQPDYAITRVLFSELNYRLPDFRVENSFNHRSSDWNYVISTQVDQFHGTEDGQAVLTGYWQLKDQHGVLSSHRFSLQTELELPGYDALIAALRQLLTRLAEQQVAEIRS</sequence>
<evidence type="ECO:0000313" key="4">
    <source>
        <dbReference type="Proteomes" id="UP000565262"/>
    </source>
</evidence>
<dbReference type="InterPro" id="IPR005586">
    <property type="entry name" value="ABC_trans_aux"/>
</dbReference>
<dbReference type="SUPFAM" id="SSF159594">
    <property type="entry name" value="XCC0632-like"/>
    <property type="match status" value="1"/>
</dbReference>
<feature type="signal peptide" evidence="1">
    <location>
        <begin position="1"/>
        <end position="21"/>
    </location>
</feature>
<evidence type="ECO:0000313" key="3">
    <source>
        <dbReference type="EMBL" id="MBB1487785.1"/>
    </source>
</evidence>
<dbReference type="Pfam" id="PF03886">
    <property type="entry name" value="ABC_trans_aux"/>
    <property type="match status" value="1"/>
</dbReference>
<reference evidence="3 4" key="1">
    <citation type="submission" date="2020-08" db="EMBL/GenBank/DDBJ databases">
        <title>Oceanospirillum sp. nov. isolated from marine sediment.</title>
        <authorList>
            <person name="Ji X."/>
        </authorList>
    </citation>
    <scope>NUCLEOTIDE SEQUENCE [LARGE SCALE GENOMIC DNA]</scope>
    <source>
        <strain evidence="3 4">D5</strain>
    </source>
</reference>
<feature type="domain" description="ABC-type transport auxiliary lipoprotein component" evidence="2">
    <location>
        <begin position="31"/>
        <end position="185"/>
    </location>
</feature>
<dbReference type="AlphaFoldDB" id="A0A839IR71"/>
<comment type="caution">
    <text evidence="3">The sequence shown here is derived from an EMBL/GenBank/DDBJ whole genome shotgun (WGS) entry which is preliminary data.</text>
</comment>
<keyword evidence="1" id="KW-0732">Signal</keyword>
<proteinExistence type="predicted"/>
<name>A0A839IR71_9GAMM</name>
<dbReference type="Proteomes" id="UP000565262">
    <property type="component" value="Unassembled WGS sequence"/>
</dbReference>
<gene>
    <name evidence="3" type="ORF">H4O21_14330</name>
</gene>
<keyword evidence="4" id="KW-1185">Reference proteome</keyword>
<dbReference type="EMBL" id="JACJFM010000019">
    <property type="protein sequence ID" value="MBB1487785.1"/>
    <property type="molecule type" value="Genomic_DNA"/>
</dbReference>
<dbReference type="Gene3D" id="3.40.50.10610">
    <property type="entry name" value="ABC-type transport auxiliary lipoprotein component"/>
    <property type="match status" value="1"/>
</dbReference>
<protein>
    <submittedName>
        <fullName evidence="3">Membrane integrity-associated transporter subunit PqiC</fullName>
    </submittedName>
</protein>
<accession>A0A839IR71</accession>
<evidence type="ECO:0000256" key="1">
    <source>
        <dbReference type="SAM" id="SignalP"/>
    </source>
</evidence>
<organism evidence="3 4">
    <name type="scientific">Oceanospirillum sediminis</name>
    <dbReference type="NCBI Taxonomy" id="2760088"/>
    <lineage>
        <taxon>Bacteria</taxon>
        <taxon>Pseudomonadati</taxon>
        <taxon>Pseudomonadota</taxon>
        <taxon>Gammaproteobacteria</taxon>
        <taxon>Oceanospirillales</taxon>
        <taxon>Oceanospirillaceae</taxon>
        <taxon>Oceanospirillum</taxon>
    </lineage>
</organism>